<keyword evidence="2" id="KW-1185">Reference proteome</keyword>
<dbReference type="Proteomes" id="UP000503336">
    <property type="component" value="Chromosome"/>
</dbReference>
<dbReference type="EMBL" id="CP049056">
    <property type="protein sequence ID" value="QIE55862.1"/>
    <property type="molecule type" value="Genomic_DNA"/>
</dbReference>
<sequence length="1023" mass="105534">MTLPLDLSVYFSGTALNYSATGLPEGLVIDPKTGIVSGALSMAAISTVTVTVSNQAGEAVGTFNWTVEEAATVELPVNASPPGIAGVAEIGATLTAMTGSWSGAPDFAFQWLRDGLEIDGATSQAYSPVAADDGAGVRVRITATNEAGSVVAESAVTTVRRKPPSSLGALVDRTFDVNTGAQVIDASGDFRDAEGGAWSVEGAGATVDDAGVVTISTSEPIARALVTVSYTNSGGVSSSSFEVTVAAVATSVTIDSASARFPDKNVNYTDDGEIGAYVVPMIAPNFANRAFLGDGCMMVSVSVPWRSITPSAAPFSRESLGIAGCGVGLSRTCGFWALPSVNENTAANAIGFYWTPNGVGSVKTIEVGNAENLLLVMRRDGADFFSEVYEDGALIGRATEADVKADFIRYPMLLGAVGTPTPLSGGTKGHFNGEIRHFGYIDASVSEADCIAMSKGVAPETQLSGWRYLVDLGGATPLTPLADPDGYSALTVTGSGIAKGGDVLPAYASGDWFRMNPINAGQVWSVAPGGSTSTITLSGKASGVTGTVEARYFDKDGTLRKDWTVLTGSTIASGAWTGTMTAPLGSGWGHVEARPTSAPTMIQRSRRECGVGYDIFFLGQSQVERVFDMRDRDLRAPVDVAVSAVVQAGPTGQQTVGQLVLGPGTRVGDGVAGAAEYISAVADAPVRLITVAKRGSSLAQLMDDSEIFRSWSDAAQVADVSKAVSGVMVMNWGTSFLGHLSIGDAFLDPLLTGAAPVGESYDVDHWLYDGTFPATMGFAISPVTPHIKATTGPLDAQPGTTSDQSFQMQRINEQYETYAAANSILLGPPTSDVVIEAVGGPHENPDTPYGHERLAIRMAEAAFRAFGVSTITDPTLGAAVRSGATITIPATLPNGGTLQTAWSIVGDTPPSGWPTVQGFEVSEDGGATWSNGNSATGTAPVEFTAEISGSSVVLTRSTGAWAAGTLWRYAWQAPLDYGTSMQDDVLQHGLLYEGDGDGLGPIPQLAAEGGIGTPVRQAKGTAV</sequence>
<gene>
    <name evidence="1" type="ORF">G5B40_10630</name>
</gene>
<organism evidence="1 2">
    <name type="scientific">Pikeienuella piscinae</name>
    <dbReference type="NCBI Taxonomy" id="2748098"/>
    <lineage>
        <taxon>Bacteria</taxon>
        <taxon>Pseudomonadati</taxon>
        <taxon>Pseudomonadota</taxon>
        <taxon>Alphaproteobacteria</taxon>
        <taxon>Rhodobacterales</taxon>
        <taxon>Paracoccaceae</taxon>
        <taxon>Pikeienuella</taxon>
    </lineage>
</organism>
<evidence type="ECO:0000313" key="1">
    <source>
        <dbReference type="EMBL" id="QIE55862.1"/>
    </source>
</evidence>
<dbReference type="AlphaFoldDB" id="A0A7L5BVR9"/>
<dbReference type="Gene3D" id="2.60.40.2700">
    <property type="match status" value="1"/>
</dbReference>
<protein>
    <recommendedName>
        <fullName evidence="3">Staphylococcus aureus surface protein A</fullName>
    </recommendedName>
</protein>
<dbReference type="KEGG" id="hdh:G5B40_10630"/>
<reference evidence="1 2" key="1">
    <citation type="submission" date="2020-02" db="EMBL/GenBank/DDBJ databases">
        <title>complete genome sequence of Rhodobacteraceae bacterium.</title>
        <authorList>
            <person name="Park J."/>
            <person name="Kim Y.-S."/>
            <person name="Kim K.-H."/>
        </authorList>
    </citation>
    <scope>NUCLEOTIDE SEQUENCE [LARGE SCALE GENOMIC DNA]</scope>
    <source>
        <strain evidence="1 2">RR4-56</strain>
    </source>
</reference>
<dbReference type="Pfam" id="PF05345">
    <property type="entry name" value="He_PIG"/>
    <property type="match status" value="1"/>
</dbReference>
<evidence type="ECO:0008006" key="3">
    <source>
        <dbReference type="Google" id="ProtNLM"/>
    </source>
</evidence>
<dbReference type="Gene3D" id="2.60.40.10">
    <property type="entry name" value="Immunoglobulins"/>
    <property type="match status" value="1"/>
</dbReference>
<evidence type="ECO:0000313" key="2">
    <source>
        <dbReference type="Proteomes" id="UP000503336"/>
    </source>
</evidence>
<accession>A0A7L5BVR9</accession>
<name>A0A7L5BVR9_9RHOB</name>
<dbReference type="RefSeq" id="WP_165098319.1">
    <property type="nucleotide sequence ID" value="NZ_CP049056.1"/>
</dbReference>
<dbReference type="InterPro" id="IPR013783">
    <property type="entry name" value="Ig-like_fold"/>
</dbReference>
<proteinExistence type="predicted"/>